<organism evidence="3 4">
    <name type="scientific">Sphaceloma murrayae</name>
    <dbReference type="NCBI Taxonomy" id="2082308"/>
    <lineage>
        <taxon>Eukaryota</taxon>
        <taxon>Fungi</taxon>
        <taxon>Dikarya</taxon>
        <taxon>Ascomycota</taxon>
        <taxon>Pezizomycotina</taxon>
        <taxon>Dothideomycetes</taxon>
        <taxon>Dothideomycetidae</taxon>
        <taxon>Myriangiales</taxon>
        <taxon>Elsinoaceae</taxon>
        <taxon>Sphaceloma</taxon>
    </lineage>
</organism>
<dbReference type="EMBL" id="NKHZ01000017">
    <property type="protein sequence ID" value="PNS20907.1"/>
    <property type="molecule type" value="Genomic_DNA"/>
</dbReference>
<comment type="caution">
    <text evidence="3">The sequence shown here is derived from an EMBL/GenBank/DDBJ whole genome shotgun (WGS) entry which is preliminary data.</text>
</comment>
<protein>
    <submittedName>
        <fullName evidence="3">Isotrichodermin C-15 hydroxylase</fullName>
    </submittedName>
</protein>
<dbReference type="InParanoid" id="A0A2K1R0U3"/>
<dbReference type="GO" id="GO:0004497">
    <property type="term" value="F:monooxygenase activity"/>
    <property type="evidence" value="ECO:0007669"/>
    <property type="project" value="InterPro"/>
</dbReference>
<dbReference type="PANTHER" id="PTHR24305:SF168">
    <property type="entry name" value="P450, PUTATIVE (EUROFUNG)-RELATED"/>
    <property type="match status" value="1"/>
</dbReference>
<gene>
    <name evidence="3" type="ORF">CAC42_2838</name>
</gene>
<dbReference type="GO" id="GO:0005506">
    <property type="term" value="F:iron ion binding"/>
    <property type="evidence" value="ECO:0007669"/>
    <property type="project" value="InterPro"/>
</dbReference>
<dbReference type="SUPFAM" id="SSF48264">
    <property type="entry name" value="Cytochrome P450"/>
    <property type="match status" value="1"/>
</dbReference>
<dbReference type="OrthoDB" id="3934656at2759"/>
<dbReference type="AlphaFoldDB" id="A0A2K1R0U3"/>
<dbReference type="PANTHER" id="PTHR24305">
    <property type="entry name" value="CYTOCHROME P450"/>
    <property type="match status" value="1"/>
</dbReference>
<feature type="region of interest" description="Disordered" evidence="2">
    <location>
        <begin position="502"/>
        <end position="523"/>
    </location>
</feature>
<proteinExistence type="predicted"/>
<comment type="cofactor">
    <cofactor evidence="1">
        <name>heme</name>
        <dbReference type="ChEBI" id="CHEBI:30413"/>
    </cofactor>
</comment>
<dbReference type="InterPro" id="IPR002401">
    <property type="entry name" value="Cyt_P450_E_grp-I"/>
</dbReference>
<keyword evidence="1" id="KW-0349">Heme</keyword>
<evidence type="ECO:0000313" key="4">
    <source>
        <dbReference type="Proteomes" id="UP000243797"/>
    </source>
</evidence>
<dbReference type="Pfam" id="PF00067">
    <property type="entry name" value="p450"/>
    <property type="match status" value="1"/>
</dbReference>
<dbReference type="InterPro" id="IPR036396">
    <property type="entry name" value="Cyt_P450_sf"/>
</dbReference>
<evidence type="ECO:0000256" key="2">
    <source>
        <dbReference type="SAM" id="MobiDB-lite"/>
    </source>
</evidence>
<dbReference type="InterPro" id="IPR001128">
    <property type="entry name" value="Cyt_P450"/>
</dbReference>
<evidence type="ECO:0000256" key="1">
    <source>
        <dbReference type="PIRSR" id="PIRSR602401-1"/>
    </source>
</evidence>
<evidence type="ECO:0000313" key="3">
    <source>
        <dbReference type="EMBL" id="PNS20907.1"/>
    </source>
</evidence>
<dbReference type="PRINTS" id="PR00463">
    <property type="entry name" value="EP450I"/>
</dbReference>
<keyword evidence="1" id="KW-0479">Metal-binding</keyword>
<dbReference type="STRING" id="2082308.A0A2K1R0U3"/>
<name>A0A2K1R0U3_9PEZI</name>
<accession>A0A2K1R0U3</accession>
<dbReference type="Gene3D" id="1.10.630.10">
    <property type="entry name" value="Cytochrome P450"/>
    <property type="match status" value="1"/>
</dbReference>
<keyword evidence="4" id="KW-1185">Reference proteome</keyword>
<dbReference type="CDD" id="cd11060">
    <property type="entry name" value="CYP57A1-like"/>
    <property type="match status" value="1"/>
</dbReference>
<dbReference type="InterPro" id="IPR050121">
    <property type="entry name" value="Cytochrome_P450_monoxygenase"/>
</dbReference>
<keyword evidence="1" id="KW-0408">Iron</keyword>
<dbReference type="PRINTS" id="PR00385">
    <property type="entry name" value="P450"/>
</dbReference>
<sequence>MLSAVLLVLAALVLYRVYRTLRLYYNLRDFGGHWAAGWTRLWLLRVNSSGKMNEHFREINEKYGATARIAPHMLITTDPELYKRMNAVRSTYTRAEWYYALRLHPTRDNITSVIDEDVHTSIRSRMAPGYSGKENTSIEADIDSKVHALFALLDKSYISGPKAYHPVDLSRVITFFTLDVISQVAFGHEFGFMARDEDPFGYLANLKEFLPAILIFGAYVELTKILRLPYMKSLMPKSTDKRGLGKVMGFAAERVGERFGEKAIVRQDMLGSFIKRGLTQEELESETLTQITAGSDSTASALRMTLHYVCTTPEVQARLLAEVRSAIRQGLASRPIIKDAEARRLPYLQACVKEGLRMYPPVTGLLAKQVPPEGATIDGKFAPGGTWIGQNSWGMQRRTDIYGVDVDIFRPERWLLQDNSEEEAARVAKMTETVGLVFGYGRFGCLGRGVATMELNKGLIELLLRYNFQPVNIAHPFDELCVGFFVHENMWFRVTPREDHGDSADLPELQFGEASALPGAPDE</sequence>
<reference evidence="3 4" key="1">
    <citation type="submission" date="2017-06" db="EMBL/GenBank/DDBJ databases">
        <title>Draft genome sequence of a variant of Elsinoe murrayae.</title>
        <authorList>
            <person name="Cheng Q."/>
        </authorList>
    </citation>
    <scope>NUCLEOTIDE SEQUENCE [LARGE SCALE GENOMIC DNA]</scope>
    <source>
        <strain evidence="3 4">CQ-2017a</strain>
    </source>
</reference>
<dbReference type="GO" id="GO:0020037">
    <property type="term" value="F:heme binding"/>
    <property type="evidence" value="ECO:0007669"/>
    <property type="project" value="InterPro"/>
</dbReference>
<dbReference type="Proteomes" id="UP000243797">
    <property type="component" value="Unassembled WGS sequence"/>
</dbReference>
<dbReference type="GO" id="GO:0016705">
    <property type="term" value="F:oxidoreductase activity, acting on paired donors, with incorporation or reduction of molecular oxygen"/>
    <property type="evidence" value="ECO:0007669"/>
    <property type="project" value="InterPro"/>
</dbReference>
<feature type="binding site" description="axial binding residue" evidence="1">
    <location>
        <position position="445"/>
    </location>
    <ligand>
        <name>heme</name>
        <dbReference type="ChEBI" id="CHEBI:30413"/>
    </ligand>
    <ligandPart>
        <name>Fe</name>
        <dbReference type="ChEBI" id="CHEBI:18248"/>
    </ligandPart>
</feature>